<gene>
    <name evidence="1" type="ORF">P691DRAFT_151643</name>
</gene>
<name>A0A9P5X984_9AGAR</name>
<dbReference type="Gene3D" id="3.80.10.10">
    <property type="entry name" value="Ribonuclease Inhibitor"/>
    <property type="match status" value="1"/>
</dbReference>
<dbReference type="EMBL" id="MU151220">
    <property type="protein sequence ID" value="KAF9447002.1"/>
    <property type="molecule type" value="Genomic_DNA"/>
</dbReference>
<dbReference type="InterPro" id="IPR032675">
    <property type="entry name" value="LRR_dom_sf"/>
</dbReference>
<dbReference type="OrthoDB" id="10642670at2759"/>
<keyword evidence="2" id="KW-1185">Reference proteome</keyword>
<dbReference type="AlphaFoldDB" id="A0A9P5X984"/>
<dbReference type="SUPFAM" id="SSF52047">
    <property type="entry name" value="RNI-like"/>
    <property type="match status" value="1"/>
</dbReference>
<accession>A0A9P5X984</accession>
<protein>
    <submittedName>
        <fullName evidence="1">Uncharacterized protein</fullName>
    </submittedName>
</protein>
<evidence type="ECO:0000313" key="1">
    <source>
        <dbReference type="EMBL" id="KAF9447002.1"/>
    </source>
</evidence>
<dbReference type="Proteomes" id="UP000807342">
    <property type="component" value="Unassembled WGS sequence"/>
</dbReference>
<organism evidence="1 2">
    <name type="scientific">Macrolepiota fuliginosa MF-IS2</name>
    <dbReference type="NCBI Taxonomy" id="1400762"/>
    <lineage>
        <taxon>Eukaryota</taxon>
        <taxon>Fungi</taxon>
        <taxon>Dikarya</taxon>
        <taxon>Basidiomycota</taxon>
        <taxon>Agaricomycotina</taxon>
        <taxon>Agaricomycetes</taxon>
        <taxon>Agaricomycetidae</taxon>
        <taxon>Agaricales</taxon>
        <taxon>Agaricineae</taxon>
        <taxon>Agaricaceae</taxon>
        <taxon>Macrolepiota</taxon>
    </lineage>
</organism>
<reference evidence="1" key="1">
    <citation type="submission" date="2020-11" db="EMBL/GenBank/DDBJ databases">
        <authorList>
            <consortium name="DOE Joint Genome Institute"/>
            <person name="Ahrendt S."/>
            <person name="Riley R."/>
            <person name="Andreopoulos W."/>
            <person name="Labutti K."/>
            <person name="Pangilinan J."/>
            <person name="Ruiz-Duenas F.J."/>
            <person name="Barrasa J.M."/>
            <person name="Sanchez-Garcia M."/>
            <person name="Camarero S."/>
            <person name="Miyauchi S."/>
            <person name="Serrano A."/>
            <person name="Linde D."/>
            <person name="Babiker R."/>
            <person name="Drula E."/>
            <person name="Ayuso-Fernandez I."/>
            <person name="Pacheco R."/>
            <person name="Padilla G."/>
            <person name="Ferreira P."/>
            <person name="Barriuso J."/>
            <person name="Kellner H."/>
            <person name="Castanera R."/>
            <person name="Alfaro M."/>
            <person name="Ramirez L."/>
            <person name="Pisabarro A.G."/>
            <person name="Kuo A."/>
            <person name="Tritt A."/>
            <person name="Lipzen A."/>
            <person name="He G."/>
            <person name="Yan M."/>
            <person name="Ng V."/>
            <person name="Cullen D."/>
            <person name="Martin F."/>
            <person name="Rosso M.-N."/>
            <person name="Henrissat B."/>
            <person name="Hibbett D."/>
            <person name="Martinez A.T."/>
            <person name="Grigoriev I.V."/>
        </authorList>
    </citation>
    <scope>NUCLEOTIDE SEQUENCE</scope>
    <source>
        <strain evidence="1">MF-IS2</strain>
    </source>
</reference>
<proteinExistence type="predicted"/>
<evidence type="ECO:0000313" key="2">
    <source>
        <dbReference type="Proteomes" id="UP000807342"/>
    </source>
</evidence>
<sequence length="526" mass="59302">MSPRLVSVLTQGHVDVWRHVLDYFSFDLEEEDTGEMHEAQEVLLSVALVSHSLSSIALDALWKGMVTLQPIVDVINSFASHPEDKIIDYVKIGTEGEQHQWMVLGLSKRPALHSRARQYLARIRYFNSVKPSAKESTLWQFLKSFLACGDLLLPNLQRLEMDWRDAFPSVAQLTLFISPFLKRFHISSDSSEAKADPVLQLIESRGCELTNFSYCAQFTPDLFSRIGSFRGLHGLWLYQPIGDVRRESPISAPELLDHLPSLQRLMVPLGAFPAHTNQSYHDMLQYLHISGNPEELQLFLSNGIKSFGLESLVVSFEGSYLNYSWKRLCEAVMESLPNITSLNIEIISNIGPRLCFPDLSVVLSKPLEFFSLCGVSHNLTPSNLNMMAKAWPNLTTLVITRDLHAAFDASALILLADHPRLDYLVLRLNLQSLLTLLPTSNRPSCSNLRFLSMYYPEAYPSHLRQMIILAQNLVDLFPRVVGVDVLLGLPDDTRGNLQELVRALKSATAIGQRLAQSELERSRGMM</sequence>
<comment type="caution">
    <text evidence="1">The sequence shown here is derived from an EMBL/GenBank/DDBJ whole genome shotgun (WGS) entry which is preliminary data.</text>
</comment>